<dbReference type="Proteomes" id="UP000076532">
    <property type="component" value="Unassembled WGS sequence"/>
</dbReference>
<evidence type="ECO:0000313" key="2">
    <source>
        <dbReference type="EMBL" id="KZP13057.1"/>
    </source>
</evidence>
<feature type="domain" description="Peptidase S33 tripeptidyl aminopeptidase-like C-terminal" evidence="1">
    <location>
        <begin position="196"/>
        <end position="266"/>
    </location>
</feature>
<organism evidence="2 3">
    <name type="scientific">Athelia psychrophila</name>
    <dbReference type="NCBI Taxonomy" id="1759441"/>
    <lineage>
        <taxon>Eukaryota</taxon>
        <taxon>Fungi</taxon>
        <taxon>Dikarya</taxon>
        <taxon>Basidiomycota</taxon>
        <taxon>Agaricomycotina</taxon>
        <taxon>Agaricomycetes</taxon>
        <taxon>Agaricomycetidae</taxon>
        <taxon>Atheliales</taxon>
        <taxon>Atheliaceae</taxon>
        <taxon>Athelia</taxon>
    </lineage>
</organism>
<sequence>MTANVGGFDPSKSSILMLHPMLMDSSWLANQLDDPRLDDCYNLIAFDLRACGKSKCGPSDAHDSWVNAADLAFAHQALHLPACHIFAVETLSVTCALRFAILFPDLCLSLTLCNVPPPTDLGWVYNSYEELLLLWSFAEDLESFELAGTEAATLVLGNNYDPEILDQLMEFWALHTRPALRLRTVEMFNVFMNRTPLNKEELAQIRHPVLIIQSEQSPVAPVKYAEELAAELHDAHLFIVKGVSGPSTVLPSSASIVNRVFSQFLAHMPPSNSTITAPTIPVALRMKSALTKLGSLAGNTAIAARDPRLSSSFSRISEEVRENQAECLTVYEQDLDKAFSPLNYNGKPYRRYIDRHKDHWFHPDRDGMSFISGEFLSFP</sequence>
<evidence type="ECO:0000313" key="3">
    <source>
        <dbReference type="Proteomes" id="UP000076532"/>
    </source>
</evidence>
<name>A0A166BWW9_9AGAM</name>
<dbReference type="SUPFAM" id="SSF53474">
    <property type="entry name" value="alpha/beta-Hydrolases"/>
    <property type="match status" value="1"/>
</dbReference>
<gene>
    <name evidence="2" type="ORF">FIBSPDRAFT_983508</name>
</gene>
<dbReference type="InterPro" id="IPR029058">
    <property type="entry name" value="AB_hydrolase_fold"/>
</dbReference>
<keyword evidence="3" id="KW-1185">Reference proteome</keyword>
<accession>A0A166BWW9</accession>
<proteinExistence type="predicted"/>
<dbReference type="OrthoDB" id="19657at2759"/>
<dbReference type="AlphaFoldDB" id="A0A166BWW9"/>
<dbReference type="Pfam" id="PF08386">
    <property type="entry name" value="Abhydrolase_4"/>
    <property type="match status" value="1"/>
</dbReference>
<evidence type="ECO:0000259" key="1">
    <source>
        <dbReference type="Pfam" id="PF08386"/>
    </source>
</evidence>
<dbReference type="InterPro" id="IPR013595">
    <property type="entry name" value="Pept_S33_TAP-like_C"/>
</dbReference>
<protein>
    <submittedName>
        <fullName evidence="2">Alpha/beta-hydrolase</fullName>
    </submittedName>
</protein>
<dbReference type="EMBL" id="KV417638">
    <property type="protein sequence ID" value="KZP13057.1"/>
    <property type="molecule type" value="Genomic_DNA"/>
</dbReference>
<reference evidence="2 3" key="1">
    <citation type="journal article" date="2016" name="Mol. Biol. Evol.">
        <title>Comparative Genomics of Early-Diverging Mushroom-Forming Fungi Provides Insights into the Origins of Lignocellulose Decay Capabilities.</title>
        <authorList>
            <person name="Nagy L.G."/>
            <person name="Riley R."/>
            <person name="Tritt A."/>
            <person name="Adam C."/>
            <person name="Daum C."/>
            <person name="Floudas D."/>
            <person name="Sun H."/>
            <person name="Yadav J.S."/>
            <person name="Pangilinan J."/>
            <person name="Larsson K.H."/>
            <person name="Matsuura K."/>
            <person name="Barry K."/>
            <person name="Labutti K."/>
            <person name="Kuo R."/>
            <person name="Ohm R.A."/>
            <person name="Bhattacharya S.S."/>
            <person name="Shirouzu T."/>
            <person name="Yoshinaga Y."/>
            <person name="Martin F.M."/>
            <person name="Grigoriev I.V."/>
            <person name="Hibbett D.S."/>
        </authorList>
    </citation>
    <scope>NUCLEOTIDE SEQUENCE [LARGE SCALE GENOMIC DNA]</scope>
    <source>
        <strain evidence="2 3">CBS 109695</strain>
    </source>
</reference>
<dbReference type="Gene3D" id="3.40.50.1820">
    <property type="entry name" value="alpha/beta hydrolase"/>
    <property type="match status" value="1"/>
</dbReference>